<accession>A0A328NU51</accession>
<dbReference type="RefSeq" id="WP_112674277.1">
    <property type="nucleotide sequence ID" value="NZ_CP192017.1"/>
</dbReference>
<evidence type="ECO:0000313" key="3">
    <source>
        <dbReference type="Proteomes" id="UP000249419"/>
    </source>
</evidence>
<name>A0A328NU51_9ACTN</name>
<keyword evidence="1" id="KW-1133">Transmembrane helix</keyword>
<feature type="transmembrane region" description="Helical" evidence="1">
    <location>
        <begin position="12"/>
        <end position="29"/>
    </location>
</feature>
<sequence>MDVTSDDRLRSVVLFGAAVAVLVVGGWWWRAAAPASTAGTAVPSAAAAVPSVGPSVSTPMERLLAAEEPDERVTVRLDPNTGEVLRVRNGSHVVLDPATGSITDIEGDPAVLFPAGELPSFQMTIWREERELAPGQDVSRQASNDGSRYLLQYRCTRPGKLAVTSDEAKINGPARIDCDGTVANAEVLPGVGPFRVSLTAVDKPIDIQAQLVALPHR</sequence>
<dbReference type="AlphaFoldDB" id="A0A328NU51"/>
<keyword evidence="1" id="KW-0812">Transmembrane</keyword>
<comment type="caution">
    <text evidence="2">The sequence shown here is derived from an EMBL/GenBank/DDBJ whole genome shotgun (WGS) entry which is preliminary data.</text>
</comment>
<keyword evidence="1" id="KW-0472">Membrane</keyword>
<reference evidence="2 3" key="1">
    <citation type="submission" date="2018-03" db="EMBL/GenBank/DDBJ databases">
        <title>Defining the species Micromonospora saelicesensis and Micromonospora noduli under the framework of genomics.</title>
        <authorList>
            <person name="Riesco R."/>
            <person name="Trujillo M.E."/>
        </authorList>
    </citation>
    <scope>NUCLEOTIDE SEQUENCE [LARGE SCALE GENOMIC DNA]</scope>
    <source>
        <strain evidence="2 3">PSN13</strain>
    </source>
</reference>
<dbReference type="EMBL" id="PYAG01000004">
    <property type="protein sequence ID" value="RAO38176.1"/>
    <property type="molecule type" value="Genomic_DNA"/>
</dbReference>
<protein>
    <submittedName>
        <fullName evidence="2">Uncharacterized protein</fullName>
    </submittedName>
</protein>
<evidence type="ECO:0000313" key="2">
    <source>
        <dbReference type="EMBL" id="RAO38176.1"/>
    </source>
</evidence>
<dbReference type="Proteomes" id="UP000249419">
    <property type="component" value="Unassembled WGS sequence"/>
</dbReference>
<organism evidence="2 3">
    <name type="scientific">Micromonospora saelicesensis</name>
    <dbReference type="NCBI Taxonomy" id="285676"/>
    <lineage>
        <taxon>Bacteria</taxon>
        <taxon>Bacillati</taxon>
        <taxon>Actinomycetota</taxon>
        <taxon>Actinomycetes</taxon>
        <taxon>Micromonosporales</taxon>
        <taxon>Micromonosporaceae</taxon>
        <taxon>Micromonospora</taxon>
    </lineage>
</organism>
<gene>
    <name evidence="2" type="ORF">PSN13_01148</name>
</gene>
<evidence type="ECO:0000256" key="1">
    <source>
        <dbReference type="SAM" id="Phobius"/>
    </source>
</evidence>
<proteinExistence type="predicted"/>